<feature type="domain" description="HTH cro/C1-type" evidence="2">
    <location>
        <begin position="5"/>
        <end position="59"/>
    </location>
</feature>
<evidence type="ECO:0000313" key="4">
    <source>
        <dbReference type="Proteomes" id="UP000641206"/>
    </source>
</evidence>
<dbReference type="Pfam" id="PF01381">
    <property type="entry name" value="HTH_3"/>
    <property type="match status" value="1"/>
</dbReference>
<dbReference type="SMART" id="SM00530">
    <property type="entry name" value="HTH_XRE"/>
    <property type="match status" value="1"/>
</dbReference>
<dbReference type="SUPFAM" id="SSF47413">
    <property type="entry name" value="lambda repressor-like DNA-binding domains"/>
    <property type="match status" value="1"/>
</dbReference>
<proteinExistence type="predicted"/>
<keyword evidence="4" id="KW-1185">Reference proteome</keyword>
<accession>A0ABQ2P2X3</accession>
<comment type="caution">
    <text evidence="3">The sequence shown here is derived from an EMBL/GenBank/DDBJ whole genome shotgun (WGS) entry which is preliminary data.</text>
</comment>
<dbReference type="InterPro" id="IPR001387">
    <property type="entry name" value="Cro/C1-type_HTH"/>
</dbReference>
<keyword evidence="1" id="KW-0238">DNA-binding</keyword>
<dbReference type="RefSeq" id="WP_188738422.1">
    <property type="nucleotide sequence ID" value="NZ_BMLW01000023.1"/>
</dbReference>
<evidence type="ECO:0000313" key="3">
    <source>
        <dbReference type="EMBL" id="GGP16899.1"/>
    </source>
</evidence>
<dbReference type="CDD" id="cd00093">
    <property type="entry name" value="HTH_XRE"/>
    <property type="match status" value="1"/>
</dbReference>
<organism evidence="3 4">
    <name type="scientific">Oceanobacillus neutriphilus</name>
    <dbReference type="NCBI Taxonomy" id="531815"/>
    <lineage>
        <taxon>Bacteria</taxon>
        <taxon>Bacillati</taxon>
        <taxon>Bacillota</taxon>
        <taxon>Bacilli</taxon>
        <taxon>Bacillales</taxon>
        <taxon>Bacillaceae</taxon>
        <taxon>Oceanobacillus</taxon>
    </lineage>
</organism>
<gene>
    <name evidence="3" type="ORF">GCM10011346_50700</name>
</gene>
<dbReference type="EMBL" id="BMLW01000023">
    <property type="protein sequence ID" value="GGP16899.1"/>
    <property type="molecule type" value="Genomic_DNA"/>
</dbReference>
<reference evidence="4" key="1">
    <citation type="journal article" date="2019" name="Int. J. Syst. Evol. Microbiol.">
        <title>The Global Catalogue of Microorganisms (GCM) 10K type strain sequencing project: providing services to taxonomists for standard genome sequencing and annotation.</title>
        <authorList>
            <consortium name="The Broad Institute Genomics Platform"/>
            <consortium name="The Broad Institute Genome Sequencing Center for Infectious Disease"/>
            <person name="Wu L."/>
            <person name="Ma J."/>
        </authorList>
    </citation>
    <scope>NUCLEOTIDE SEQUENCE [LARGE SCALE GENOMIC DNA]</scope>
    <source>
        <strain evidence="4">CGMCC 1.7693</strain>
    </source>
</reference>
<dbReference type="PANTHER" id="PTHR46558:SF4">
    <property type="entry name" value="DNA-BIDING PHAGE PROTEIN"/>
    <property type="match status" value="1"/>
</dbReference>
<evidence type="ECO:0000256" key="1">
    <source>
        <dbReference type="ARBA" id="ARBA00023125"/>
    </source>
</evidence>
<sequence length="67" mass="7692">MLNRMKQLRQENGISQEKMANMLGVSRQTIISIEKGRYNPSLPLAIQIARCFHTTVEDVFLLEEDGK</sequence>
<dbReference type="Proteomes" id="UP000641206">
    <property type="component" value="Unassembled WGS sequence"/>
</dbReference>
<protein>
    <submittedName>
        <fullName evidence="3">Transcriptional regulator</fullName>
    </submittedName>
</protein>
<dbReference type="InterPro" id="IPR010982">
    <property type="entry name" value="Lambda_DNA-bd_dom_sf"/>
</dbReference>
<name>A0ABQ2P2X3_9BACI</name>
<dbReference type="PROSITE" id="PS50943">
    <property type="entry name" value="HTH_CROC1"/>
    <property type="match status" value="1"/>
</dbReference>
<evidence type="ECO:0000259" key="2">
    <source>
        <dbReference type="PROSITE" id="PS50943"/>
    </source>
</evidence>
<dbReference type="Gene3D" id="1.10.260.40">
    <property type="entry name" value="lambda repressor-like DNA-binding domains"/>
    <property type="match status" value="1"/>
</dbReference>
<dbReference type="PANTHER" id="PTHR46558">
    <property type="entry name" value="TRACRIPTIONAL REGULATORY PROTEIN-RELATED-RELATED"/>
    <property type="match status" value="1"/>
</dbReference>